<dbReference type="CDD" id="cd00093">
    <property type="entry name" value="HTH_XRE"/>
    <property type="match status" value="1"/>
</dbReference>
<comment type="caution">
    <text evidence="2">The sequence shown here is derived from an EMBL/GenBank/DDBJ whole genome shotgun (WGS) entry which is preliminary data.</text>
</comment>
<evidence type="ECO:0000313" key="2">
    <source>
        <dbReference type="EMBL" id="GHF27562.1"/>
    </source>
</evidence>
<reference evidence="2" key="2">
    <citation type="submission" date="2020-09" db="EMBL/GenBank/DDBJ databases">
        <authorList>
            <person name="Sun Q."/>
            <person name="Ohkuma M."/>
        </authorList>
    </citation>
    <scope>NUCLEOTIDE SEQUENCE</scope>
    <source>
        <strain evidence="2">JCM 4059</strain>
    </source>
</reference>
<name>A0A919AX37_9ACTN</name>
<feature type="domain" description="HTH cro/C1-type" evidence="1">
    <location>
        <begin position="63"/>
        <end position="99"/>
    </location>
</feature>
<dbReference type="Proteomes" id="UP000638313">
    <property type="component" value="Unassembled WGS sequence"/>
</dbReference>
<accession>A0A919AX37</accession>
<dbReference type="GO" id="GO:0003677">
    <property type="term" value="F:DNA binding"/>
    <property type="evidence" value="ECO:0007669"/>
    <property type="project" value="InterPro"/>
</dbReference>
<dbReference type="PROSITE" id="PS50943">
    <property type="entry name" value="HTH_CROC1"/>
    <property type="match status" value="1"/>
</dbReference>
<organism evidence="2 3">
    <name type="scientific">Streptomyces mashuensis</name>
    <dbReference type="NCBI Taxonomy" id="33904"/>
    <lineage>
        <taxon>Bacteria</taxon>
        <taxon>Bacillati</taxon>
        <taxon>Actinomycetota</taxon>
        <taxon>Actinomycetes</taxon>
        <taxon>Kitasatosporales</taxon>
        <taxon>Streptomycetaceae</taxon>
        <taxon>Streptomyces</taxon>
    </lineage>
</organism>
<gene>
    <name evidence="2" type="ORF">GCM10010218_05680</name>
</gene>
<dbReference type="Pfam" id="PF01381">
    <property type="entry name" value="HTH_3"/>
    <property type="match status" value="1"/>
</dbReference>
<dbReference type="Gene3D" id="1.10.260.40">
    <property type="entry name" value="lambda repressor-like DNA-binding domains"/>
    <property type="match status" value="1"/>
</dbReference>
<keyword evidence="3" id="KW-1185">Reference proteome</keyword>
<dbReference type="AlphaFoldDB" id="A0A919AX37"/>
<evidence type="ECO:0000259" key="1">
    <source>
        <dbReference type="PROSITE" id="PS50943"/>
    </source>
</evidence>
<dbReference type="InterPro" id="IPR001387">
    <property type="entry name" value="Cro/C1-type_HTH"/>
</dbReference>
<sequence>MVIAKLTGDPGEGRAEMAGSSGKTFAELLEHLFQEIHPPGRGSYTNAEVAEAITKAAANGGKGISASAIAQLRTGQKKNPMMSTIKALADFFGVEPGYFFDQEAKERTEAEIALVAAMRDQDVRRVALRAKGLSGNSLSMVTALIEQARSIEGLSDGEPAHGLDLSQ</sequence>
<protein>
    <recommendedName>
        <fullName evidence="1">HTH cro/C1-type domain-containing protein</fullName>
    </recommendedName>
</protein>
<dbReference type="SUPFAM" id="SSF47413">
    <property type="entry name" value="lambda repressor-like DNA-binding domains"/>
    <property type="match status" value="1"/>
</dbReference>
<proteinExistence type="predicted"/>
<reference evidence="2" key="1">
    <citation type="journal article" date="2014" name="Int. J. Syst. Evol. Microbiol.">
        <title>Complete genome sequence of Corynebacterium casei LMG S-19264T (=DSM 44701T), isolated from a smear-ripened cheese.</title>
        <authorList>
            <consortium name="US DOE Joint Genome Institute (JGI-PGF)"/>
            <person name="Walter F."/>
            <person name="Albersmeier A."/>
            <person name="Kalinowski J."/>
            <person name="Ruckert C."/>
        </authorList>
    </citation>
    <scope>NUCLEOTIDE SEQUENCE</scope>
    <source>
        <strain evidence="2">JCM 4059</strain>
    </source>
</reference>
<dbReference type="EMBL" id="BNBD01000001">
    <property type="protein sequence ID" value="GHF27562.1"/>
    <property type="molecule type" value="Genomic_DNA"/>
</dbReference>
<evidence type="ECO:0000313" key="3">
    <source>
        <dbReference type="Proteomes" id="UP000638313"/>
    </source>
</evidence>
<dbReference type="InterPro" id="IPR010982">
    <property type="entry name" value="Lambda_DNA-bd_dom_sf"/>
</dbReference>